<evidence type="ECO:0000256" key="8">
    <source>
        <dbReference type="ARBA" id="ARBA00023136"/>
    </source>
</evidence>
<dbReference type="Gene3D" id="1.20.1530.20">
    <property type="match status" value="1"/>
</dbReference>
<keyword evidence="9" id="KW-0739">Sodium transport</keyword>
<dbReference type="AlphaFoldDB" id="X0Y511"/>
<evidence type="ECO:0000313" key="12">
    <source>
        <dbReference type="EMBL" id="GAG42402.1"/>
    </source>
</evidence>
<keyword evidence="7" id="KW-0406">Ion transport</keyword>
<evidence type="ECO:0000256" key="5">
    <source>
        <dbReference type="ARBA" id="ARBA00022989"/>
    </source>
</evidence>
<feature type="domain" description="Cation/H+ exchanger transmembrane" evidence="11">
    <location>
        <begin position="2"/>
        <end position="210"/>
    </location>
</feature>
<name>X0Y511_9ZZZZ</name>
<sequence>DLGILDSRVAKVMLAAAVIDDILALLVLAVVTGLGQGTISYVKITLLTLEAAGFIIFLTIIGKGLIPRLGPFLGFFKTKNAPFALALLFCLGLSAVASYIDLAAIVGAFMAGMVLAELNVEFRFSSKFESLYDFFVPFFFVVMGTQVDLSVFTKFNLVGAALILTVFAILGKLIGCGLGAWGLGWKEASVVGVGMVPRGEVGMIVASIGLG</sequence>
<evidence type="ECO:0000259" key="11">
    <source>
        <dbReference type="Pfam" id="PF00999"/>
    </source>
</evidence>
<protein>
    <recommendedName>
        <fullName evidence="11">Cation/H+ exchanger transmembrane domain-containing protein</fullName>
    </recommendedName>
</protein>
<reference evidence="12" key="1">
    <citation type="journal article" date="2014" name="Front. Microbiol.">
        <title>High frequency of phylogenetically diverse reductive dehalogenase-homologous genes in deep subseafloor sedimentary metagenomes.</title>
        <authorList>
            <person name="Kawai M."/>
            <person name="Futagami T."/>
            <person name="Toyoda A."/>
            <person name="Takaki Y."/>
            <person name="Nishi S."/>
            <person name="Hori S."/>
            <person name="Arai W."/>
            <person name="Tsubouchi T."/>
            <person name="Morono Y."/>
            <person name="Uchiyama I."/>
            <person name="Ito T."/>
            <person name="Fujiyama A."/>
            <person name="Inagaki F."/>
            <person name="Takami H."/>
        </authorList>
    </citation>
    <scope>NUCLEOTIDE SEQUENCE</scope>
    <source>
        <strain evidence="12">Expedition CK06-06</strain>
    </source>
</reference>
<keyword evidence="5 10" id="KW-1133">Transmembrane helix</keyword>
<feature type="transmembrane region" description="Helical" evidence="10">
    <location>
        <begin position="12"/>
        <end position="35"/>
    </location>
</feature>
<dbReference type="GO" id="GO:1902600">
    <property type="term" value="P:proton transmembrane transport"/>
    <property type="evidence" value="ECO:0007669"/>
    <property type="project" value="InterPro"/>
</dbReference>
<keyword evidence="2" id="KW-0813">Transport</keyword>
<comment type="caution">
    <text evidence="12">The sequence shown here is derived from an EMBL/GenBank/DDBJ whole genome shotgun (WGS) entry which is preliminary data.</text>
</comment>
<feature type="transmembrane region" description="Helical" evidence="10">
    <location>
        <begin position="83"/>
        <end position="114"/>
    </location>
</feature>
<evidence type="ECO:0000256" key="6">
    <source>
        <dbReference type="ARBA" id="ARBA00023053"/>
    </source>
</evidence>
<accession>X0Y511</accession>
<dbReference type="GO" id="GO:0015297">
    <property type="term" value="F:antiporter activity"/>
    <property type="evidence" value="ECO:0007669"/>
    <property type="project" value="UniProtKB-KW"/>
</dbReference>
<evidence type="ECO:0000256" key="2">
    <source>
        <dbReference type="ARBA" id="ARBA00022448"/>
    </source>
</evidence>
<evidence type="ECO:0000256" key="1">
    <source>
        <dbReference type="ARBA" id="ARBA00004141"/>
    </source>
</evidence>
<dbReference type="GO" id="GO:0016020">
    <property type="term" value="C:membrane"/>
    <property type="evidence" value="ECO:0007669"/>
    <property type="project" value="UniProtKB-SubCell"/>
</dbReference>
<evidence type="ECO:0000256" key="3">
    <source>
        <dbReference type="ARBA" id="ARBA00022449"/>
    </source>
</evidence>
<keyword evidence="4 10" id="KW-0812">Transmembrane</keyword>
<organism evidence="12">
    <name type="scientific">marine sediment metagenome</name>
    <dbReference type="NCBI Taxonomy" id="412755"/>
    <lineage>
        <taxon>unclassified sequences</taxon>
        <taxon>metagenomes</taxon>
        <taxon>ecological metagenomes</taxon>
    </lineage>
</organism>
<gene>
    <name evidence="12" type="ORF">S01H1_81302</name>
</gene>
<keyword evidence="3" id="KW-0050">Antiport</keyword>
<dbReference type="PANTHER" id="PTHR43562">
    <property type="entry name" value="NAPA-TYPE SODIUM/HYDROGEN ANTIPORTER"/>
    <property type="match status" value="1"/>
</dbReference>
<feature type="transmembrane region" description="Helical" evidence="10">
    <location>
        <begin position="160"/>
        <end position="183"/>
    </location>
</feature>
<comment type="subcellular location">
    <subcellularLocation>
        <location evidence="1">Membrane</location>
        <topology evidence="1">Multi-pass membrane protein</topology>
    </subcellularLocation>
</comment>
<feature type="non-terminal residue" evidence="12">
    <location>
        <position position="211"/>
    </location>
</feature>
<feature type="non-terminal residue" evidence="12">
    <location>
        <position position="1"/>
    </location>
</feature>
<dbReference type="Pfam" id="PF00999">
    <property type="entry name" value="Na_H_Exchanger"/>
    <property type="match status" value="1"/>
</dbReference>
<evidence type="ECO:0000256" key="9">
    <source>
        <dbReference type="ARBA" id="ARBA00023201"/>
    </source>
</evidence>
<dbReference type="InterPro" id="IPR006153">
    <property type="entry name" value="Cation/H_exchanger_TM"/>
</dbReference>
<dbReference type="PANTHER" id="PTHR43562:SF3">
    <property type="entry name" value="SODIUM ION_PROTON EXCHANGER (EUROFUNG)"/>
    <property type="match status" value="1"/>
</dbReference>
<evidence type="ECO:0000256" key="4">
    <source>
        <dbReference type="ARBA" id="ARBA00022692"/>
    </source>
</evidence>
<proteinExistence type="predicted"/>
<feature type="transmembrane region" description="Helical" evidence="10">
    <location>
        <begin position="134"/>
        <end position="153"/>
    </location>
</feature>
<keyword evidence="6" id="KW-0915">Sodium</keyword>
<dbReference type="GO" id="GO:0006814">
    <property type="term" value="P:sodium ion transport"/>
    <property type="evidence" value="ECO:0007669"/>
    <property type="project" value="UniProtKB-KW"/>
</dbReference>
<dbReference type="InterPro" id="IPR038770">
    <property type="entry name" value="Na+/solute_symporter_sf"/>
</dbReference>
<dbReference type="EMBL" id="BARS01055002">
    <property type="protein sequence ID" value="GAG42402.1"/>
    <property type="molecule type" value="Genomic_DNA"/>
</dbReference>
<evidence type="ECO:0000256" key="10">
    <source>
        <dbReference type="SAM" id="Phobius"/>
    </source>
</evidence>
<evidence type="ECO:0000256" key="7">
    <source>
        <dbReference type="ARBA" id="ARBA00023065"/>
    </source>
</evidence>
<keyword evidence="8 10" id="KW-0472">Membrane</keyword>